<name>A0AAD5WMX9_9PEZI</name>
<dbReference type="AlphaFoldDB" id="A0AAD5WMX9"/>
<evidence type="ECO:0000313" key="2">
    <source>
        <dbReference type="Proteomes" id="UP001201980"/>
    </source>
</evidence>
<proteinExistence type="predicted"/>
<keyword evidence="2" id="KW-1185">Reference proteome</keyword>
<organism evidence="1 2">
    <name type="scientific">Zalerion maritima</name>
    <dbReference type="NCBI Taxonomy" id="339359"/>
    <lineage>
        <taxon>Eukaryota</taxon>
        <taxon>Fungi</taxon>
        <taxon>Dikarya</taxon>
        <taxon>Ascomycota</taxon>
        <taxon>Pezizomycotina</taxon>
        <taxon>Sordariomycetes</taxon>
        <taxon>Lulworthiomycetidae</taxon>
        <taxon>Lulworthiales</taxon>
        <taxon>Lulworthiaceae</taxon>
        <taxon>Zalerion</taxon>
    </lineage>
</organism>
<dbReference type="EMBL" id="JAKWBI020000882">
    <property type="protein sequence ID" value="KAJ2892139.1"/>
    <property type="molecule type" value="Genomic_DNA"/>
</dbReference>
<protein>
    <submittedName>
        <fullName evidence="1">Uncharacterized protein</fullName>
    </submittedName>
</protein>
<dbReference type="Proteomes" id="UP001201980">
    <property type="component" value="Unassembled WGS sequence"/>
</dbReference>
<gene>
    <name evidence="1" type="ORF">MKZ38_010212</name>
</gene>
<reference evidence="1" key="1">
    <citation type="submission" date="2022-07" db="EMBL/GenBank/DDBJ databases">
        <title>Draft genome sequence of Zalerion maritima ATCC 34329, a (micro)plastics degrading marine fungus.</title>
        <authorList>
            <person name="Paco A."/>
            <person name="Goncalves M.F.M."/>
            <person name="Rocha-Santos T.A.P."/>
            <person name="Alves A."/>
        </authorList>
    </citation>
    <scope>NUCLEOTIDE SEQUENCE</scope>
    <source>
        <strain evidence="1">ATCC 34329</strain>
    </source>
</reference>
<sequence length="211" mass="24534">METQYNILTETMGGTKLRFYDNVEIRFKDGRKRINSQGFYVGGWLVLRFRPISFSNRNITATECWQPDDDGNVRGNPRNNPKSRYWHDLHLHQHPGVNVYNTVTDSMGPIGQSETPKYRAQEGHLDPRAALWKVRKRLCTLRFGLLAFDRDGSIYRVIVDDFCRLNWAADNDFYARRPMYGHGDTPGYGVLSTGSHHRRTRWTSVYFSPAI</sequence>
<evidence type="ECO:0000313" key="1">
    <source>
        <dbReference type="EMBL" id="KAJ2892139.1"/>
    </source>
</evidence>
<accession>A0AAD5WMX9</accession>
<comment type="caution">
    <text evidence="1">The sequence shown here is derived from an EMBL/GenBank/DDBJ whole genome shotgun (WGS) entry which is preliminary data.</text>
</comment>